<protein>
    <submittedName>
        <fullName evidence="1">Uncharacterized protein</fullName>
    </submittedName>
</protein>
<sequence>MIVSGIAAGWTPFIPLMRRCAARFTDIEPQVALQLFLRFFKQQNNGTKAAFAAGVEIEKFNLDRQADVAGHHVPQRVQVGAKSFTQCKPLGKVAIETLASPRSG</sequence>
<name>A0A4U9W9Q2_SERFO</name>
<accession>A0A4U9W9Q2</accession>
<organism evidence="1">
    <name type="scientific">Serratia fonticola</name>
    <dbReference type="NCBI Taxonomy" id="47917"/>
    <lineage>
        <taxon>Bacteria</taxon>
        <taxon>Pseudomonadati</taxon>
        <taxon>Pseudomonadota</taxon>
        <taxon>Gammaproteobacteria</taxon>
        <taxon>Enterobacterales</taxon>
        <taxon>Yersiniaceae</taxon>
        <taxon>Serratia</taxon>
    </lineage>
</organism>
<evidence type="ECO:0000313" key="1">
    <source>
        <dbReference type="EMBL" id="VTR55596.1"/>
    </source>
</evidence>
<reference evidence="1" key="1">
    <citation type="submission" date="2019-05" db="EMBL/GenBank/DDBJ databases">
        <authorList>
            <consortium name="Pathogen Informatics"/>
        </authorList>
    </citation>
    <scope>NUCLEOTIDE SEQUENCE [LARGE SCALE GENOMIC DNA]</scope>
    <source>
        <strain evidence="1">NCTC12965</strain>
    </source>
</reference>
<gene>
    <name evidence="1" type="ORF">NCTC12965_07020</name>
</gene>
<dbReference type="AlphaFoldDB" id="A0A4U9W9Q2"/>
<proteinExistence type="predicted"/>
<dbReference type="EMBL" id="CABEEZ010000133">
    <property type="protein sequence ID" value="VTR55596.1"/>
    <property type="molecule type" value="Genomic_DNA"/>
</dbReference>